<dbReference type="Gene3D" id="3.10.310.30">
    <property type="match status" value="1"/>
</dbReference>
<protein>
    <submittedName>
        <fullName evidence="4">DHH family phosphoesterase</fullName>
    </submittedName>
</protein>
<dbReference type="EMBL" id="JADEYC010000012">
    <property type="protein sequence ID" value="MBE9374313.1"/>
    <property type="molecule type" value="Genomic_DNA"/>
</dbReference>
<dbReference type="InterPro" id="IPR051319">
    <property type="entry name" value="Oligoribo/pAp-PDE_c-di-AMP_PDE"/>
</dbReference>
<dbReference type="InterPro" id="IPR038763">
    <property type="entry name" value="DHH_sf"/>
</dbReference>
<gene>
    <name evidence="4" type="ORF">IQ251_07610</name>
</gene>
<dbReference type="PANTHER" id="PTHR47618">
    <property type="entry name" value="BIFUNCTIONAL OLIGORIBONUCLEASE AND PAP PHOSPHATASE NRNA"/>
    <property type="match status" value="1"/>
</dbReference>
<dbReference type="InterPro" id="IPR001667">
    <property type="entry name" value="DDH_dom"/>
</dbReference>
<comment type="caution">
    <text evidence="4">The sequence shown here is derived from an EMBL/GenBank/DDBJ whole genome shotgun (WGS) entry which is preliminary data.</text>
</comment>
<feature type="domain" description="DDH" evidence="2">
    <location>
        <begin position="53"/>
        <end position="198"/>
    </location>
</feature>
<dbReference type="InterPro" id="IPR003156">
    <property type="entry name" value="DHHA1_dom"/>
</dbReference>
<dbReference type="Pfam" id="PF01368">
    <property type="entry name" value="DHH"/>
    <property type="match status" value="1"/>
</dbReference>
<evidence type="ECO:0000259" key="3">
    <source>
        <dbReference type="Pfam" id="PF02272"/>
    </source>
</evidence>
<feature type="region of interest" description="Disordered" evidence="1">
    <location>
        <begin position="1"/>
        <end position="37"/>
    </location>
</feature>
<evidence type="ECO:0000313" key="4">
    <source>
        <dbReference type="EMBL" id="MBE9374313.1"/>
    </source>
</evidence>
<dbReference type="GO" id="GO:0003676">
    <property type="term" value="F:nucleic acid binding"/>
    <property type="evidence" value="ECO:0007669"/>
    <property type="project" value="InterPro"/>
</dbReference>
<dbReference type="Pfam" id="PF02272">
    <property type="entry name" value="DHHA1"/>
    <property type="match status" value="1"/>
</dbReference>
<feature type="domain" description="DHHA1" evidence="3">
    <location>
        <begin position="279"/>
        <end position="344"/>
    </location>
</feature>
<organism evidence="4 5">
    <name type="scientific">Saccharopolyspora montiporae</name>
    <dbReference type="NCBI Taxonomy" id="2781240"/>
    <lineage>
        <taxon>Bacteria</taxon>
        <taxon>Bacillati</taxon>
        <taxon>Actinomycetota</taxon>
        <taxon>Actinomycetes</taxon>
        <taxon>Pseudonocardiales</taxon>
        <taxon>Pseudonocardiaceae</taxon>
        <taxon>Saccharopolyspora</taxon>
    </lineage>
</organism>
<proteinExistence type="predicted"/>
<evidence type="ECO:0000259" key="2">
    <source>
        <dbReference type="Pfam" id="PF01368"/>
    </source>
</evidence>
<keyword evidence="5" id="KW-1185">Reference proteome</keyword>
<dbReference type="Gene3D" id="3.90.1640.10">
    <property type="entry name" value="inorganic pyrophosphatase (n-terminal core)"/>
    <property type="match status" value="1"/>
</dbReference>
<dbReference type="SUPFAM" id="SSF64182">
    <property type="entry name" value="DHH phosphoesterases"/>
    <property type="match status" value="1"/>
</dbReference>
<name>A0A929BAW1_9PSEU</name>
<reference evidence="4" key="1">
    <citation type="submission" date="2020-10" db="EMBL/GenBank/DDBJ databases">
        <title>Diversity and distribution of actinomycetes associated with coral in the coast of Hainan.</title>
        <authorList>
            <person name="Li F."/>
        </authorList>
    </citation>
    <scope>NUCLEOTIDE SEQUENCE</scope>
    <source>
        <strain evidence="4">HNM0983</strain>
    </source>
</reference>
<dbReference type="Proteomes" id="UP000598360">
    <property type="component" value="Unassembled WGS sequence"/>
</dbReference>
<evidence type="ECO:0000313" key="5">
    <source>
        <dbReference type="Proteomes" id="UP000598360"/>
    </source>
</evidence>
<sequence>MAAERPPSSGGEPVRGQPDTDPAADPPGGDPQVGPEPGEFAAAARILSAAPDVTLFAHVNPDADALGSALALGRVLQRQGAVVRVAFGAPAEPAEALRALDTDGLLVPVHQVPATPSALVVCDTGSLERLGPLADRVAATAGAGGPVVVLDHHVGNPRYGTVNIIDERAEATALLALRLVDELGGELDRQVARCLYAGLATDTRSFRAAGVQAYRVAARLLSTGIDPDAILRPLLDDHPFTWLGVLSEVLADAHLEPDAAAGLGLVHAAVPWSAMCRVRGEDVDSVIDLLRTTSEAEVAAVLKETAPGIWSVSLRADSRVDVGRAATACGGGGHRLASGFTSRAEPAVILRELRAALAEG</sequence>
<dbReference type="AlphaFoldDB" id="A0A929BAW1"/>
<accession>A0A929BAW1</accession>
<evidence type="ECO:0000256" key="1">
    <source>
        <dbReference type="SAM" id="MobiDB-lite"/>
    </source>
</evidence>
<dbReference type="PANTHER" id="PTHR47618:SF1">
    <property type="entry name" value="BIFUNCTIONAL OLIGORIBONUCLEASE AND PAP PHOSPHATASE NRNA"/>
    <property type="match status" value="1"/>
</dbReference>